<proteinExistence type="predicted"/>
<gene>
    <name evidence="3" type="ORF">ACE1CA_27235</name>
</gene>
<keyword evidence="3" id="KW-0378">Hydrolase</keyword>
<name>A0ABV4WSY2_9CYAN</name>
<dbReference type="EMBL" id="JBHFNT010000241">
    <property type="protein sequence ID" value="MFB2838208.1"/>
    <property type="molecule type" value="Genomic_DNA"/>
</dbReference>
<keyword evidence="3" id="KW-0255">Endonuclease</keyword>
<organism evidence="3 4">
    <name type="scientific">Floridaenema evergladense BLCC-F167</name>
    <dbReference type="NCBI Taxonomy" id="3153639"/>
    <lineage>
        <taxon>Bacteria</taxon>
        <taxon>Bacillati</taxon>
        <taxon>Cyanobacteriota</taxon>
        <taxon>Cyanophyceae</taxon>
        <taxon>Oscillatoriophycideae</taxon>
        <taxon>Aerosakkonematales</taxon>
        <taxon>Aerosakkonemataceae</taxon>
        <taxon>Floridanema</taxon>
        <taxon>Floridanema evergladense</taxon>
    </lineage>
</organism>
<dbReference type="InterPro" id="IPR010095">
    <property type="entry name" value="Cas12f1-like_TNB"/>
</dbReference>
<dbReference type="Proteomes" id="UP001576780">
    <property type="component" value="Unassembled WGS sequence"/>
</dbReference>
<accession>A0ABV4WSY2</accession>
<evidence type="ECO:0000313" key="3">
    <source>
        <dbReference type="EMBL" id="MFB2838208.1"/>
    </source>
</evidence>
<keyword evidence="1" id="KW-0238">DNA-binding</keyword>
<dbReference type="RefSeq" id="WP_413280531.1">
    <property type="nucleotide sequence ID" value="NZ_JBHFNT010000241.1"/>
</dbReference>
<keyword evidence="3" id="KW-0540">Nuclease</keyword>
<dbReference type="GO" id="GO:0004519">
    <property type="term" value="F:endonuclease activity"/>
    <property type="evidence" value="ECO:0007669"/>
    <property type="project" value="UniProtKB-KW"/>
</dbReference>
<dbReference type="NCBIfam" id="NF040570">
    <property type="entry name" value="guided_TnpB"/>
    <property type="match status" value="1"/>
</dbReference>
<feature type="domain" description="Cas12f1-like TNB" evidence="2">
    <location>
        <begin position="50"/>
        <end position="117"/>
    </location>
</feature>
<sequence length="180" mass="20069">MAFNSLTRQDFLHKLSHQLVGDNQAVVVENMSVKGLARTKLAKSVLDAGFGMLVNFLGYKLKRVGGILVEVDRFFPSTKLCSCCKYKNDSLTLKDREWTCPVCKTYHDRDENAAKNIREEGINILSTNTVGQTEFQACGEQVRLVSNSAKKRCSKKQESPGKLRCTGRVSMIPQSPIPNP</sequence>
<evidence type="ECO:0000313" key="4">
    <source>
        <dbReference type="Proteomes" id="UP001576780"/>
    </source>
</evidence>
<evidence type="ECO:0000256" key="1">
    <source>
        <dbReference type="ARBA" id="ARBA00023125"/>
    </source>
</evidence>
<protein>
    <submittedName>
        <fullName evidence="3">RNA-guided endonuclease InsQ/TnpB family protein</fullName>
    </submittedName>
</protein>
<evidence type="ECO:0000259" key="2">
    <source>
        <dbReference type="Pfam" id="PF07282"/>
    </source>
</evidence>
<dbReference type="Pfam" id="PF07282">
    <property type="entry name" value="Cas12f1-like_TNB"/>
    <property type="match status" value="1"/>
</dbReference>
<comment type="caution">
    <text evidence="3">The sequence shown here is derived from an EMBL/GenBank/DDBJ whole genome shotgun (WGS) entry which is preliminary data.</text>
</comment>
<keyword evidence="4" id="KW-1185">Reference proteome</keyword>
<reference evidence="3 4" key="1">
    <citation type="submission" date="2024-09" db="EMBL/GenBank/DDBJ databases">
        <title>Floridaenema gen nov. (Aerosakkonemataceae, Aerosakkonematales ord. nov., Cyanobacteria) from benthic tropical and subtropical fresh waters, with the description of four new species.</title>
        <authorList>
            <person name="Moretto J.A."/>
            <person name="Berthold D.E."/>
            <person name="Lefler F.W."/>
            <person name="Huang I.-S."/>
            <person name="Laughinghouse H. IV."/>
        </authorList>
    </citation>
    <scope>NUCLEOTIDE SEQUENCE [LARGE SCALE GENOMIC DNA]</scope>
    <source>
        <strain evidence="3 4">BLCC-F167</strain>
    </source>
</reference>